<name>T1KEE5_TETUR</name>
<dbReference type="KEGG" id="tut:107363345"/>
<protein>
    <submittedName>
        <fullName evidence="3">Uncharacterized protein</fullName>
    </submittedName>
</protein>
<dbReference type="EMBL" id="CAEY01002034">
    <property type="status" value="NOT_ANNOTATED_CDS"/>
    <property type="molecule type" value="Genomic_DNA"/>
</dbReference>
<dbReference type="EnsemblMetazoa" id="tetur09g06300.1">
    <property type="protein sequence ID" value="tetur09g06300.1"/>
    <property type="gene ID" value="tetur09g06300"/>
</dbReference>
<evidence type="ECO:0000256" key="1">
    <source>
        <dbReference type="SAM" id="Coils"/>
    </source>
</evidence>
<dbReference type="HOGENOM" id="CLU_1449457_0_0_1"/>
<evidence type="ECO:0000313" key="3">
    <source>
        <dbReference type="EnsemblMetazoa" id="tetur09g06300.1"/>
    </source>
</evidence>
<feature type="coiled-coil region" evidence="1">
    <location>
        <begin position="86"/>
        <end position="113"/>
    </location>
</feature>
<feature type="compositionally biased region" description="Low complexity" evidence="2">
    <location>
        <begin position="36"/>
        <end position="50"/>
    </location>
</feature>
<accession>T1KEE5</accession>
<dbReference type="AlphaFoldDB" id="T1KEE5"/>
<proteinExistence type="predicted"/>
<keyword evidence="1" id="KW-0175">Coiled coil</keyword>
<evidence type="ECO:0000313" key="4">
    <source>
        <dbReference type="Proteomes" id="UP000015104"/>
    </source>
</evidence>
<organism evidence="3 4">
    <name type="scientific">Tetranychus urticae</name>
    <name type="common">Two-spotted spider mite</name>
    <dbReference type="NCBI Taxonomy" id="32264"/>
    <lineage>
        <taxon>Eukaryota</taxon>
        <taxon>Metazoa</taxon>
        <taxon>Ecdysozoa</taxon>
        <taxon>Arthropoda</taxon>
        <taxon>Chelicerata</taxon>
        <taxon>Arachnida</taxon>
        <taxon>Acari</taxon>
        <taxon>Acariformes</taxon>
        <taxon>Trombidiformes</taxon>
        <taxon>Prostigmata</taxon>
        <taxon>Eleutherengona</taxon>
        <taxon>Raphignathae</taxon>
        <taxon>Tetranychoidea</taxon>
        <taxon>Tetranychidae</taxon>
        <taxon>Tetranychus</taxon>
    </lineage>
</organism>
<reference evidence="3" key="2">
    <citation type="submission" date="2015-06" db="UniProtKB">
        <authorList>
            <consortium name="EnsemblMetazoa"/>
        </authorList>
    </citation>
    <scope>IDENTIFICATION</scope>
</reference>
<keyword evidence="4" id="KW-1185">Reference proteome</keyword>
<reference evidence="4" key="1">
    <citation type="submission" date="2011-08" db="EMBL/GenBank/DDBJ databases">
        <authorList>
            <person name="Rombauts S."/>
        </authorList>
    </citation>
    <scope>NUCLEOTIDE SEQUENCE</scope>
    <source>
        <strain evidence="4">London</strain>
    </source>
</reference>
<sequence>MISTLTNIKMFANLIDSHFHRNHHHVNHSSYHQKHQNQSTTSTPQPSLPSTSRSVNYYIKLLAVILSLLFIQTVNCDKLGLIDRNDESLLAEIKDLNNKIDSSEKVLTKLLQNKDVQASSELKEHVEKILDYLRFRKDGINTWKINYRQFETMRDGINKDYAALPFKIVHILSQASKNKILHVVPYS</sequence>
<feature type="region of interest" description="Disordered" evidence="2">
    <location>
        <begin position="25"/>
        <end position="50"/>
    </location>
</feature>
<gene>
    <name evidence="3" type="primary">107363345</name>
</gene>
<evidence type="ECO:0000256" key="2">
    <source>
        <dbReference type="SAM" id="MobiDB-lite"/>
    </source>
</evidence>
<feature type="compositionally biased region" description="Basic residues" evidence="2">
    <location>
        <begin position="25"/>
        <end position="35"/>
    </location>
</feature>
<dbReference type="OMA" id="GINTWKI"/>
<dbReference type="Proteomes" id="UP000015104">
    <property type="component" value="Unassembled WGS sequence"/>
</dbReference>
<dbReference type="OrthoDB" id="10371013at2759"/>